<evidence type="ECO:0000256" key="9">
    <source>
        <dbReference type="ARBA" id="ARBA00023180"/>
    </source>
</evidence>
<dbReference type="AlphaFoldDB" id="A0AAE9CYE7"/>
<keyword evidence="3" id="KW-0964">Secreted</keyword>
<dbReference type="GO" id="GO:0005576">
    <property type="term" value="C:extracellular region"/>
    <property type="evidence" value="ECO:0007669"/>
    <property type="project" value="UniProtKB-SubCell"/>
</dbReference>
<evidence type="ECO:0000256" key="12">
    <source>
        <dbReference type="RuleBase" id="RU000454"/>
    </source>
</evidence>
<dbReference type="InterPro" id="IPR001461">
    <property type="entry name" value="Aspartic_peptidase_A1"/>
</dbReference>
<evidence type="ECO:0000256" key="5">
    <source>
        <dbReference type="ARBA" id="ARBA00022729"/>
    </source>
</evidence>
<dbReference type="PANTHER" id="PTHR47966:SF16">
    <property type="entry name" value="ASPARTIC PROTEASE 6"/>
    <property type="match status" value="1"/>
</dbReference>
<evidence type="ECO:0000256" key="2">
    <source>
        <dbReference type="ARBA" id="ARBA00007447"/>
    </source>
</evidence>
<keyword evidence="4 12" id="KW-0645">Protease</keyword>
<dbReference type="Gene3D" id="2.40.70.10">
    <property type="entry name" value="Acid Proteases"/>
    <property type="match status" value="2"/>
</dbReference>
<organism evidence="15 16">
    <name type="scientific">Caenorhabditis briggsae</name>
    <dbReference type="NCBI Taxonomy" id="6238"/>
    <lineage>
        <taxon>Eukaryota</taxon>
        <taxon>Metazoa</taxon>
        <taxon>Ecdysozoa</taxon>
        <taxon>Nematoda</taxon>
        <taxon>Chromadorea</taxon>
        <taxon>Rhabditida</taxon>
        <taxon>Rhabditina</taxon>
        <taxon>Rhabditomorpha</taxon>
        <taxon>Rhabditoidea</taxon>
        <taxon>Rhabditidae</taxon>
        <taxon>Peloderinae</taxon>
        <taxon>Caenorhabditis</taxon>
    </lineage>
</organism>
<evidence type="ECO:0000313" key="15">
    <source>
        <dbReference type="EMBL" id="ULT87352.1"/>
    </source>
</evidence>
<gene>
    <name evidence="15" type="ORF">L3Y34_006868</name>
</gene>
<evidence type="ECO:0000256" key="4">
    <source>
        <dbReference type="ARBA" id="ARBA00022670"/>
    </source>
</evidence>
<dbReference type="InterPro" id="IPR033121">
    <property type="entry name" value="PEPTIDASE_A1"/>
</dbReference>
<dbReference type="SUPFAM" id="SSF50630">
    <property type="entry name" value="Acid proteases"/>
    <property type="match status" value="1"/>
</dbReference>
<feature type="disulfide bond" evidence="11">
    <location>
        <begin position="316"/>
        <end position="320"/>
    </location>
</feature>
<dbReference type="GO" id="GO:0004190">
    <property type="term" value="F:aspartic-type endopeptidase activity"/>
    <property type="evidence" value="ECO:0007669"/>
    <property type="project" value="UniProtKB-KW"/>
</dbReference>
<dbReference type="PRINTS" id="PR00792">
    <property type="entry name" value="PEPSIN"/>
</dbReference>
<feature type="region of interest" description="Disordered" evidence="13">
    <location>
        <begin position="67"/>
        <end position="88"/>
    </location>
</feature>
<keyword evidence="6 12" id="KW-0064">Aspartyl protease</keyword>
<protein>
    <recommendedName>
        <fullName evidence="14">Peptidase A1 domain-containing protein</fullName>
    </recommendedName>
</protein>
<evidence type="ECO:0000256" key="10">
    <source>
        <dbReference type="PIRSR" id="PIRSR601461-1"/>
    </source>
</evidence>
<feature type="domain" description="Peptidase A1" evidence="14">
    <location>
        <begin position="285"/>
        <end position="598"/>
    </location>
</feature>
<feature type="active site" evidence="10">
    <location>
        <position position="491"/>
    </location>
</feature>
<evidence type="ECO:0000256" key="11">
    <source>
        <dbReference type="PIRSR" id="PIRSR601461-2"/>
    </source>
</evidence>
<sequence>MIDEICDKRHCVVLVTSVISFYCLRLPGAKTLGTIEPFRVDTQESRRLGRSGRQLCGCGSHAWGSERPGARLSESGLSGRHKSGSERFGRHMSDSENIYLDLKDLEDVYADIEGPEDTYLNLEDLEDIYPGLKDLEEIYSDLEDLEYNYLSLKDIKDIYRKLKDMEYIHLSLEDLEDICLNMRNKYARQTPYHHIWLFRIGPAVFSEMLHNVQYMKVFILLAIFGLASALVHQHKIQWRESRKMEMLRSGEYAAYVEYQEKIRPSSPKMLASLPQKVNDFGDYEYLGNITIGTPDQSFIVVLDTGSANLWIPGPTCTTNCNKKSKFDSTKSSTFVKNGQSWVIRYESGDAAGILGEDTVRFGAKGESQLAIPSTTFGIASKISADFKQDATDGILGLAFTSLAVDGVVPPLINAINQGILDQPLFTVFLEHRGALNNVGGGVFTYGAIDNTNCGPVVGYQPLSSATYYQFKAAGFKLGSYSSTKAAEVISDTGTSFLGGPTSVVDGIAKAAGAKYVALEGVYTINCNAQPGTLDITIGSNVYSIQPVNYIVSIGNGKCVFAAFRFDSGGFGPAWILGDPFIRQFCNIYDIGGKRMGFAPSLQK</sequence>
<accession>A0AAE9CYE7</accession>
<dbReference type="EMBL" id="CP090895">
    <property type="protein sequence ID" value="ULT87352.1"/>
    <property type="molecule type" value="Genomic_DNA"/>
</dbReference>
<keyword evidence="7 12" id="KW-0378">Hydrolase</keyword>
<keyword evidence="9" id="KW-0325">Glycoprotein</keyword>
<dbReference type="GO" id="GO:0006508">
    <property type="term" value="P:proteolysis"/>
    <property type="evidence" value="ECO:0007669"/>
    <property type="project" value="UniProtKB-KW"/>
</dbReference>
<dbReference type="FunFam" id="2.40.70.10:FF:000062">
    <property type="entry name" value="ASpartyl Protease"/>
    <property type="match status" value="1"/>
</dbReference>
<dbReference type="PANTHER" id="PTHR47966">
    <property type="entry name" value="BETA-SITE APP-CLEAVING ENZYME, ISOFORM A-RELATED"/>
    <property type="match status" value="1"/>
</dbReference>
<evidence type="ECO:0000256" key="8">
    <source>
        <dbReference type="ARBA" id="ARBA00023157"/>
    </source>
</evidence>
<dbReference type="CDD" id="cd05471">
    <property type="entry name" value="pepsin_like"/>
    <property type="match status" value="1"/>
</dbReference>
<proteinExistence type="inferred from homology"/>
<evidence type="ECO:0000256" key="13">
    <source>
        <dbReference type="SAM" id="MobiDB-lite"/>
    </source>
</evidence>
<dbReference type="InterPro" id="IPR034164">
    <property type="entry name" value="Pepsin-like_dom"/>
</dbReference>
<dbReference type="InterPro" id="IPR001969">
    <property type="entry name" value="Aspartic_peptidase_AS"/>
</dbReference>
<dbReference type="PROSITE" id="PS00141">
    <property type="entry name" value="ASP_PROTEASE"/>
    <property type="match status" value="1"/>
</dbReference>
<reference evidence="15 16" key="1">
    <citation type="submission" date="2022-02" db="EMBL/GenBank/DDBJ databases">
        <title>Chromosome-level reference genomes for two strains of Caenorhabditis briggsae: an improved platform for comparative genomics.</title>
        <authorList>
            <person name="Stevens L."/>
            <person name="Andersen E.C."/>
        </authorList>
    </citation>
    <scope>NUCLEOTIDE SEQUENCE [LARGE SCALE GENOMIC DNA]</scope>
    <source>
        <strain evidence="15">QX1410_ONT</strain>
        <tissue evidence="15">Whole-organism</tissue>
    </source>
</reference>
<comment type="subcellular location">
    <subcellularLocation>
        <location evidence="1">Secreted</location>
    </subcellularLocation>
</comment>
<name>A0AAE9CYE7_CAEBR</name>
<keyword evidence="5" id="KW-0732">Signal</keyword>
<evidence type="ECO:0000259" key="14">
    <source>
        <dbReference type="PROSITE" id="PS51767"/>
    </source>
</evidence>
<dbReference type="PROSITE" id="PS51767">
    <property type="entry name" value="PEPTIDASE_A1"/>
    <property type="match status" value="1"/>
</dbReference>
<evidence type="ECO:0000313" key="16">
    <source>
        <dbReference type="Proteomes" id="UP000827892"/>
    </source>
</evidence>
<dbReference type="Proteomes" id="UP000827892">
    <property type="component" value="Chromosome V"/>
</dbReference>
<dbReference type="Pfam" id="PF00026">
    <property type="entry name" value="Asp"/>
    <property type="match status" value="1"/>
</dbReference>
<evidence type="ECO:0000256" key="7">
    <source>
        <dbReference type="ARBA" id="ARBA00022801"/>
    </source>
</evidence>
<comment type="similarity">
    <text evidence="2 12">Belongs to the peptidase A1 family.</text>
</comment>
<dbReference type="InterPro" id="IPR021109">
    <property type="entry name" value="Peptidase_aspartic_dom_sf"/>
</dbReference>
<dbReference type="FunFam" id="2.40.70.10:FF:000052">
    <property type="entry name" value="ASpartyl Protease"/>
    <property type="match status" value="1"/>
</dbReference>
<feature type="active site" evidence="10">
    <location>
        <position position="303"/>
    </location>
</feature>
<evidence type="ECO:0000256" key="6">
    <source>
        <dbReference type="ARBA" id="ARBA00022750"/>
    </source>
</evidence>
<evidence type="ECO:0000256" key="3">
    <source>
        <dbReference type="ARBA" id="ARBA00022525"/>
    </source>
</evidence>
<evidence type="ECO:0000256" key="1">
    <source>
        <dbReference type="ARBA" id="ARBA00004613"/>
    </source>
</evidence>
<keyword evidence="8 11" id="KW-1015">Disulfide bond</keyword>